<dbReference type="KEGG" id="nai:NECAME_19459"/>
<sequence length="93" mass="10491">TTPLNLATLPFAVSFHIFRNSKQDKILVDPPQELVQYCAAKVFMVVDGKNVLFMRTRGVIRDDQFLSTMSALAERRHQDILDAIRDDGGRSAL</sequence>
<dbReference type="Proteomes" id="UP000053676">
    <property type="component" value="Unassembled WGS sequence"/>
</dbReference>
<evidence type="ECO:0000313" key="1">
    <source>
        <dbReference type="EMBL" id="ETN69580.1"/>
    </source>
</evidence>
<dbReference type="EMBL" id="KI669076">
    <property type="protein sequence ID" value="ETN69580.1"/>
    <property type="molecule type" value="Genomic_DNA"/>
</dbReference>
<organism evidence="1 2">
    <name type="scientific">Necator americanus</name>
    <name type="common">Human hookworm</name>
    <dbReference type="NCBI Taxonomy" id="51031"/>
    <lineage>
        <taxon>Eukaryota</taxon>
        <taxon>Metazoa</taxon>
        <taxon>Ecdysozoa</taxon>
        <taxon>Nematoda</taxon>
        <taxon>Chromadorea</taxon>
        <taxon>Rhabditida</taxon>
        <taxon>Rhabditina</taxon>
        <taxon>Rhabditomorpha</taxon>
        <taxon>Strongyloidea</taxon>
        <taxon>Ancylostomatidae</taxon>
        <taxon>Bunostominae</taxon>
        <taxon>Necator</taxon>
    </lineage>
</organism>
<dbReference type="InterPro" id="IPR036345">
    <property type="entry name" value="ExoRNase_PH_dom2_sf"/>
</dbReference>
<protein>
    <recommendedName>
        <fullName evidence="3">Choline/carnitine acyltransferase domain-containing protein</fullName>
    </recommendedName>
</protein>
<dbReference type="AlphaFoldDB" id="W2SJ10"/>
<dbReference type="OMA" id="CAAKVFM"/>
<accession>W2SJ10</accession>
<dbReference type="SUPFAM" id="SSF55666">
    <property type="entry name" value="Ribonuclease PH domain 2-like"/>
    <property type="match status" value="1"/>
</dbReference>
<reference evidence="2" key="1">
    <citation type="journal article" date="2014" name="Nat. Genet.">
        <title>Genome of the human hookworm Necator americanus.</title>
        <authorList>
            <person name="Tang Y.T."/>
            <person name="Gao X."/>
            <person name="Rosa B.A."/>
            <person name="Abubucker S."/>
            <person name="Hallsworth-Pepin K."/>
            <person name="Martin J."/>
            <person name="Tyagi R."/>
            <person name="Heizer E."/>
            <person name="Zhang X."/>
            <person name="Bhonagiri-Palsikar V."/>
            <person name="Minx P."/>
            <person name="Warren W.C."/>
            <person name="Wang Q."/>
            <person name="Zhan B."/>
            <person name="Hotez P.J."/>
            <person name="Sternberg P.W."/>
            <person name="Dougall A."/>
            <person name="Gaze S.T."/>
            <person name="Mulvenna J."/>
            <person name="Sotillo J."/>
            <person name="Ranganathan S."/>
            <person name="Rabelo E.M."/>
            <person name="Wilson R.K."/>
            <person name="Felgner P.L."/>
            <person name="Bethony J."/>
            <person name="Hawdon J.M."/>
            <person name="Gasser R.B."/>
            <person name="Loukas A."/>
            <person name="Mitreva M."/>
        </authorList>
    </citation>
    <scope>NUCLEOTIDE SEQUENCE [LARGE SCALE GENOMIC DNA]</scope>
</reference>
<gene>
    <name evidence="1" type="ORF">NECAME_19459</name>
</gene>
<dbReference type="InterPro" id="IPR027408">
    <property type="entry name" value="PNPase/RNase_PH_dom_sf"/>
</dbReference>
<feature type="non-terminal residue" evidence="1">
    <location>
        <position position="1"/>
    </location>
</feature>
<evidence type="ECO:0000313" key="2">
    <source>
        <dbReference type="Proteomes" id="UP000053676"/>
    </source>
</evidence>
<name>W2SJ10_NECAM</name>
<dbReference type="Gene3D" id="3.30.230.70">
    <property type="entry name" value="GHMP Kinase, N-terminal domain"/>
    <property type="match status" value="1"/>
</dbReference>
<proteinExistence type="predicted"/>
<dbReference type="OrthoDB" id="45882at2759"/>
<evidence type="ECO:0008006" key="3">
    <source>
        <dbReference type="Google" id="ProtNLM"/>
    </source>
</evidence>
<keyword evidence="2" id="KW-1185">Reference proteome</keyword>